<keyword evidence="2" id="KW-0540">Nuclease</keyword>
<dbReference type="InterPro" id="IPR003615">
    <property type="entry name" value="HNH_nuc"/>
</dbReference>
<evidence type="ECO:0000259" key="1">
    <source>
        <dbReference type="SMART" id="SM00507"/>
    </source>
</evidence>
<dbReference type="PANTHER" id="PTHR33877:SF2">
    <property type="entry name" value="OS07G0170200 PROTEIN"/>
    <property type="match status" value="1"/>
</dbReference>
<dbReference type="RefSeq" id="WP_194310753.1">
    <property type="nucleotide sequence ID" value="NZ_JADHEC010000003.1"/>
</dbReference>
<dbReference type="GO" id="GO:0003676">
    <property type="term" value="F:nucleic acid binding"/>
    <property type="evidence" value="ECO:0007669"/>
    <property type="project" value="InterPro"/>
</dbReference>
<sequence length="423" mass="50253">MERKPISKKIRFEVFKRDLFTCQYCGKKAPDVVLNIDHINPVKEGGENEIFNLLTSCFDCNSGKKARKLDDNSVLAKQRNQIELVEERKQQVLLLIEWKKSVSNIEEDFIEIITNYINTKVYPLTLDNGKKIITEWLKKYNVEDILENIDKSATKNLLYHSDEIFQQSAHNFISKVGAYLSVSKMQPIQQKIRFINGIGRNRIQTWNEKIALIILNKYSTSLMRYGWSDQKILEVLENEINPFTIDSKRWNDWKSQMEEWINNIDNWEKDEEFNLSQLDDFFVNPKQTLEKKLENDREKVNENLLFLEYIGKGFPDFNIENFRKNHTELIISFLELIQSEYVKKKKNSLEKDYLFEHYSFSPISGDFDYDMDIDDKLLEVLSSKAMFVIIENLDIFDYPQLKLNKKETEKIIEIQLEYYKTIS</sequence>
<reference evidence="2" key="1">
    <citation type="submission" date="2020-11" db="EMBL/GenBank/DDBJ databases">
        <title>Genome of Flavobacterium soyangense.</title>
        <authorList>
            <person name="Liu Q."/>
            <person name="Xin Y.-H."/>
        </authorList>
    </citation>
    <scope>NUCLEOTIDE SEQUENCE</scope>
    <source>
        <strain evidence="2">CGMCC 1.13493</strain>
    </source>
</reference>
<proteinExistence type="predicted"/>
<dbReference type="CDD" id="cd00085">
    <property type="entry name" value="HNHc"/>
    <property type="match status" value="1"/>
</dbReference>
<organism evidence="2 3">
    <name type="scientific">Flavobacterium soyangense</name>
    <dbReference type="NCBI Taxonomy" id="2023265"/>
    <lineage>
        <taxon>Bacteria</taxon>
        <taxon>Pseudomonadati</taxon>
        <taxon>Bacteroidota</taxon>
        <taxon>Flavobacteriia</taxon>
        <taxon>Flavobacteriales</taxon>
        <taxon>Flavobacteriaceae</taxon>
        <taxon>Flavobacterium</taxon>
    </lineage>
</organism>
<dbReference type="Gene3D" id="1.10.30.50">
    <property type="match status" value="1"/>
</dbReference>
<dbReference type="Proteomes" id="UP000646211">
    <property type="component" value="Unassembled WGS sequence"/>
</dbReference>
<dbReference type="SMART" id="SM00507">
    <property type="entry name" value="HNHc"/>
    <property type="match status" value="1"/>
</dbReference>
<accession>A0A930XUX6</accession>
<evidence type="ECO:0000313" key="2">
    <source>
        <dbReference type="EMBL" id="MBF2707492.1"/>
    </source>
</evidence>
<dbReference type="EMBL" id="JADHEC010000003">
    <property type="protein sequence ID" value="MBF2707492.1"/>
    <property type="molecule type" value="Genomic_DNA"/>
</dbReference>
<evidence type="ECO:0000313" key="3">
    <source>
        <dbReference type="Proteomes" id="UP000646211"/>
    </source>
</evidence>
<dbReference type="Pfam" id="PF01844">
    <property type="entry name" value="HNH"/>
    <property type="match status" value="1"/>
</dbReference>
<gene>
    <name evidence="2" type="ORF">IR213_02630</name>
</gene>
<dbReference type="AlphaFoldDB" id="A0A930XUX6"/>
<dbReference type="PANTHER" id="PTHR33877">
    <property type="entry name" value="SLL1193 PROTEIN"/>
    <property type="match status" value="1"/>
</dbReference>
<protein>
    <submittedName>
        <fullName evidence="2">HNH endonuclease</fullName>
    </submittedName>
</protein>
<name>A0A930XUX6_9FLAO</name>
<feature type="domain" description="HNH nuclease" evidence="1">
    <location>
        <begin position="9"/>
        <end position="62"/>
    </location>
</feature>
<keyword evidence="2" id="KW-0255">Endonuclease</keyword>
<comment type="caution">
    <text evidence="2">The sequence shown here is derived from an EMBL/GenBank/DDBJ whole genome shotgun (WGS) entry which is preliminary data.</text>
</comment>
<dbReference type="InterPro" id="IPR002711">
    <property type="entry name" value="HNH"/>
</dbReference>
<dbReference type="GO" id="GO:0008270">
    <property type="term" value="F:zinc ion binding"/>
    <property type="evidence" value="ECO:0007669"/>
    <property type="project" value="InterPro"/>
</dbReference>
<keyword evidence="3" id="KW-1185">Reference proteome</keyword>
<dbReference type="GO" id="GO:0004519">
    <property type="term" value="F:endonuclease activity"/>
    <property type="evidence" value="ECO:0007669"/>
    <property type="project" value="UniProtKB-KW"/>
</dbReference>
<keyword evidence="2" id="KW-0378">Hydrolase</keyword>
<dbReference type="InterPro" id="IPR052892">
    <property type="entry name" value="NA-targeting_endonuclease"/>
</dbReference>